<name>A0A9W8NXF3_9AGAR</name>
<protein>
    <submittedName>
        <fullName evidence="3">Uncharacterized protein</fullName>
    </submittedName>
</protein>
<evidence type="ECO:0000313" key="4">
    <source>
        <dbReference type="Proteomes" id="UP001142393"/>
    </source>
</evidence>
<organism evidence="3 4">
    <name type="scientific">Lentinula detonsa</name>
    <dbReference type="NCBI Taxonomy" id="2804962"/>
    <lineage>
        <taxon>Eukaryota</taxon>
        <taxon>Fungi</taxon>
        <taxon>Dikarya</taxon>
        <taxon>Basidiomycota</taxon>
        <taxon>Agaricomycotina</taxon>
        <taxon>Agaricomycetes</taxon>
        <taxon>Agaricomycetidae</taxon>
        <taxon>Agaricales</taxon>
        <taxon>Marasmiineae</taxon>
        <taxon>Omphalotaceae</taxon>
        <taxon>Lentinula</taxon>
    </lineage>
</organism>
<feature type="signal peptide" evidence="2">
    <location>
        <begin position="1"/>
        <end position="20"/>
    </location>
</feature>
<evidence type="ECO:0000313" key="3">
    <source>
        <dbReference type="EMBL" id="KAJ3742718.1"/>
    </source>
</evidence>
<keyword evidence="4" id="KW-1185">Reference proteome</keyword>
<reference evidence="3 4" key="1">
    <citation type="journal article" date="2023" name="Proc. Natl. Acad. Sci. U.S.A.">
        <title>A global phylogenomic analysis of the shiitake genus Lentinula.</title>
        <authorList>
            <person name="Sierra-Patev S."/>
            <person name="Min B."/>
            <person name="Naranjo-Ortiz M."/>
            <person name="Looney B."/>
            <person name="Konkel Z."/>
            <person name="Slot J.C."/>
            <person name="Sakamoto Y."/>
            <person name="Steenwyk J.L."/>
            <person name="Rokas A."/>
            <person name="Carro J."/>
            <person name="Camarero S."/>
            <person name="Ferreira P."/>
            <person name="Molpeceres G."/>
            <person name="Ruiz-Duenas F.J."/>
            <person name="Serrano A."/>
            <person name="Henrissat B."/>
            <person name="Drula E."/>
            <person name="Hughes K.W."/>
            <person name="Mata J.L."/>
            <person name="Ishikawa N.K."/>
            <person name="Vargas-Isla R."/>
            <person name="Ushijima S."/>
            <person name="Smith C.A."/>
            <person name="Donoghue J."/>
            <person name="Ahrendt S."/>
            <person name="Andreopoulos W."/>
            <person name="He G."/>
            <person name="LaButti K."/>
            <person name="Lipzen A."/>
            <person name="Ng V."/>
            <person name="Riley R."/>
            <person name="Sandor L."/>
            <person name="Barry K."/>
            <person name="Martinez A.T."/>
            <person name="Xiao Y."/>
            <person name="Gibbons J.G."/>
            <person name="Terashima K."/>
            <person name="Grigoriev I.V."/>
            <person name="Hibbett D."/>
        </authorList>
    </citation>
    <scope>NUCLEOTIDE SEQUENCE [LARGE SCALE GENOMIC DNA]</scope>
    <source>
        <strain evidence="3 4">TFB7810</strain>
    </source>
</reference>
<proteinExistence type="predicted"/>
<gene>
    <name evidence="3" type="ORF">DFH05DRAFT_1501938</name>
</gene>
<evidence type="ECO:0000256" key="1">
    <source>
        <dbReference type="SAM" id="MobiDB-lite"/>
    </source>
</evidence>
<dbReference type="EMBL" id="JANVFU010000010">
    <property type="protein sequence ID" value="KAJ3742718.1"/>
    <property type="molecule type" value="Genomic_DNA"/>
</dbReference>
<dbReference type="AlphaFoldDB" id="A0A9W8NXF3"/>
<feature type="compositionally biased region" description="Low complexity" evidence="1">
    <location>
        <begin position="57"/>
        <end position="69"/>
    </location>
</feature>
<feature type="region of interest" description="Disordered" evidence="1">
    <location>
        <begin position="57"/>
        <end position="84"/>
    </location>
</feature>
<evidence type="ECO:0000256" key="2">
    <source>
        <dbReference type="SAM" id="SignalP"/>
    </source>
</evidence>
<feature type="chain" id="PRO_5040832114" evidence="2">
    <location>
        <begin position="21"/>
        <end position="228"/>
    </location>
</feature>
<sequence>MRINLFMHYAIMGSLSIALAIPLTTREHYNTNALQIRGSQITENDAGDTTMARVLGSSGETTATSSSSLRLRRPDNAQNDGESKLLPRGKVTLKVSFDLGKKTIRPTEAQESTRGIVTRFLLDAMQSLVRNVEFNVEFENDWIGKNTEITFIVVGGQECSADESGVAGPGRRDIRRATKMMIGSTVSKRASSGCRGGVLDKSAKSWVLKNPTNSPIYGPVPRPRASGK</sequence>
<comment type="caution">
    <text evidence="3">The sequence shown here is derived from an EMBL/GenBank/DDBJ whole genome shotgun (WGS) entry which is preliminary data.</text>
</comment>
<keyword evidence="2" id="KW-0732">Signal</keyword>
<dbReference type="Proteomes" id="UP001142393">
    <property type="component" value="Unassembled WGS sequence"/>
</dbReference>
<accession>A0A9W8NXF3</accession>